<reference evidence="4" key="1">
    <citation type="submission" date="2021-04" db="EMBL/GenBank/DDBJ databases">
        <title>novel species isolated from subtropical streams in China.</title>
        <authorList>
            <person name="Lu H."/>
        </authorList>
    </citation>
    <scope>NUCLEOTIDE SEQUENCE</scope>
    <source>
        <strain evidence="4">FT137W</strain>
    </source>
</reference>
<evidence type="ECO:0008006" key="6">
    <source>
        <dbReference type="Google" id="ProtNLM"/>
    </source>
</evidence>
<dbReference type="EMBL" id="JAGSPJ010000008">
    <property type="protein sequence ID" value="MBR7801757.1"/>
    <property type="molecule type" value="Genomic_DNA"/>
</dbReference>
<dbReference type="GO" id="GO:0008191">
    <property type="term" value="F:metalloendopeptidase inhibitor activity"/>
    <property type="evidence" value="ECO:0007669"/>
    <property type="project" value="InterPro"/>
</dbReference>
<evidence type="ECO:0000313" key="4">
    <source>
        <dbReference type="EMBL" id="MBR7801757.1"/>
    </source>
</evidence>
<dbReference type="InterPro" id="IPR008993">
    <property type="entry name" value="TIMP-like_OB-fold"/>
</dbReference>
<feature type="signal peptide" evidence="3">
    <location>
        <begin position="1"/>
        <end position="25"/>
    </location>
</feature>
<dbReference type="SUPFAM" id="SSF50242">
    <property type="entry name" value="TIMP-like"/>
    <property type="match status" value="1"/>
</dbReference>
<organism evidence="4 5">
    <name type="scientific">Undibacterium fentianense</name>
    <dbReference type="NCBI Taxonomy" id="2828728"/>
    <lineage>
        <taxon>Bacteria</taxon>
        <taxon>Pseudomonadati</taxon>
        <taxon>Pseudomonadota</taxon>
        <taxon>Betaproteobacteria</taxon>
        <taxon>Burkholderiales</taxon>
        <taxon>Oxalobacteraceae</taxon>
        <taxon>Undibacterium</taxon>
    </lineage>
</organism>
<comment type="subcellular location">
    <subcellularLocation>
        <location evidence="1">Secreted</location>
    </subcellularLocation>
</comment>
<evidence type="ECO:0000313" key="5">
    <source>
        <dbReference type="Proteomes" id="UP000678545"/>
    </source>
</evidence>
<dbReference type="RefSeq" id="WP_212676858.1">
    <property type="nucleotide sequence ID" value="NZ_JAGSPJ010000008.1"/>
</dbReference>
<dbReference type="InterPro" id="IPR001820">
    <property type="entry name" value="TIMP"/>
</dbReference>
<dbReference type="AlphaFoldDB" id="A0A941E5Y3"/>
<evidence type="ECO:0000256" key="1">
    <source>
        <dbReference type="ARBA" id="ARBA00004613"/>
    </source>
</evidence>
<dbReference type="GO" id="GO:0005576">
    <property type="term" value="C:extracellular region"/>
    <property type="evidence" value="ECO:0007669"/>
    <property type="project" value="UniProtKB-SubCell"/>
</dbReference>
<keyword evidence="5" id="KW-1185">Reference proteome</keyword>
<evidence type="ECO:0000256" key="3">
    <source>
        <dbReference type="SAM" id="SignalP"/>
    </source>
</evidence>
<dbReference type="Pfam" id="PF00965">
    <property type="entry name" value="TIMP"/>
    <property type="match status" value="1"/>
</dbReference>
<proteinExistence type="predicted"/>
<sequence>MRVHQKTKASLLFFSLFFTIAECLACSCVVSNPSDKEQVEQMLRDSQKIFVGKVQASIAPRGTDSHRSFRFEVYEVFKGQSRRIETVFTSISSAACGTTLATGKIYLVAARGEDKRLLINSCERPVEVEFVQEQLRMLRQTLKVRS</sequence>
<name>A0A941E5Y3_9BURK</name>
<keyword evidence="2" id="KW-0964">Secreted</keyword>
<gene>
    <name evidence="4" type="ORF">KDM90_17215</name>
</gene>
<accession>A0A941E5Y3</accession>
<evidence type="ECO:0000256" key="2">
    <source>
        <dbReference type="ARBA" id="ARBA00022525"/>
    </source>
</evidence>
<protein>
    <recommendedName>
        <fullName evidence="6">Lipoprotein</fullName>
    </recommendedName>
</protein>
<keyword evidence="3" id="KW-0732">Signal</keyword>
<dbReference type="Proteomes" id="UP000678545">
    <property type="component" value="Unassembled WGS sequence"/>
</dbReference>
<feature type="chain" id="PRO_5037210292" description="Lipoprotein" evidence="3">
    <location>
        <begin position="26"/>
        <end position="146"/>
    </location>
</feature>
<comment type="caution">
    <text evidence="4">The sequence shown here is derived from an EMBL/GenBank/DDBJ whole genome shotgun (WGS) entry which is preliminary data.</text>
</comment>
<dbReference type="Gene3D" id="2.40.50.120">
    <property type="match status" value="1"/>
</dbReference>